<dbReference type="PANTHER" id="PTHR43179:SF7">
    <property type="entry name" value="RHAMNOSYLTRANSFERASE WBBL"/>
    <property type="match status" value="1"/>
</dbReference>
<sequence length="804" mass="91467">MKKEDKLDTILAEIQRSRAEINALNAEIAVMQSNINLLTSRHRKNLFYKIARPLITCIDRVRFGSAPKFFDENWYVSTYPDVANAGINPWVHFRKYGEQEGRDPNPLFSTVYYLEAYADVKQKGMSPLAHYMKFGAKEGRNPHSFFDSGWYLDTYPDVKKQGMNPLLHFLRHGIQEGRMPNSMFDSEWYLKLRPDVQAANMSAIYHYVYYGIKEGQPWRPNPGARTDTFVSFNAGKNSYSLSLDRMPYTYIPLRPRPSALEFIQRNSAQIKFSIIVPVYNTPIGLLDKAYESVKSQWYPNWELIFVDDHSTEARVPSDLARISRGDSRVKLVETPSNQGIAGATNVGISAARGDYIVFLDHDDELTSDCLYELAKRIHETTADFIYSDEDKIDEHGNFVQPFFKPDWSPDTLMSTMYTCHVSCVKRSLALSAGPLDPSLDGAQDWDFILKVSEKASRIEHIAKVLYHWRIIPNSIAADLNAKPKAVEHGRLARSNALKRRNHSGSMVHVDALPSHYTPVYLPKPGTLVSIIIPTKNNFPYLSECISSILSNTLYKNFEIVVINNGSSEERTINYLDEINRNSAITVLTRDAPFNFSELCNYGASKAAGDVYVFLNDDTEILEGDWLGAITGHAQLAHAGAVGAKLIYGEENSIQHNGILNLQPGPCHAFARQTPDFPGYFGRSVLPYNWIAVTGALMAIEKHKFWSVGGFDEGFPVAYNDIDLCFRLKKAGWHNVNLPIVQVIHHESVSRGIDHENSEKFERLKQERHNLYCKHPDLFQHDPYYNVNMHPLDVQFDLATKWRPF</sequence>
<feature type="domain" description="Glycosyltransferase 2-like" evidence="2">
    <location>
        <begin position="529"/>
        <end position="660"/>
    </location>
</feature>
<comment type="caution">
    <text evidence="3">The sequence shown here is derived from an EMBL/GenBank/DDBJ whole genome shotgun (WGS) entry which is preliminary data.</text>
</comment>
<dbReference type="Pfam" id="PF00535">
    <property type="entry name" value="Glycos_transf_2"/>
    <property type="match status" value="2"/>
</dbReference>
<reference evidence="3 4" key="1">
    <citation type="submission" date="2023-07" db="EMBL/GenBank/DDBJ databases">
        <title>Genomic Encyclopedia of Type Strains, Phase IV (KMG-IV): sequencing the most valuable type-strain genomes for metagenomic binning, comparative biology and taxonomic classification.</title>
        <authorList>
            <person name="Goeker M."/>
        </authorList>
    </citation>
    <scope>NUCLEOTIDE SEQUENCE [LARGE SCALE GENOMIC DNA]</scope>
    <source>
        <strain evidence="3 4">DSM 100301</strain>
    </source>
</reference>
<protein>
    <submittedName>
        <fullName evidence="3">Glycosyltransferase involved in cell wall biosynthesis</fullName>
    </submittedName>
</protein>
<dbReference type="EMBL" id="JAUSWH010000006">
    <property type="protein sequence ID" value="MDQ0456065.1"/>
    <property type="molecule type" value="Genomic_DNA"/>
</dbReference>
<dbReference type="Proteomes" id="UP001235269">
    <property type="component" value="Unassembled WGS sequence"/>
</dbReference>
<keyword evidence="4" id="KW-1185">Reference proteome</keyword>
<dbReference type="RefSeq" id="WP_307158258.1">
    <property type="nucleotide sequence ID" value="NZ_JAUSWH010000006.1"/>
</dbReference>
<accession>A0ABU0IF24</accession>
<gene>
    <name evidence="3" type="ORF">QO005_002405</name>
</gene>
<feature type="coiled-coil region" evidence="1">
    <location>
        <begin position="7"/>
        <end position="41"/>
    </location>
</feature>
<dbReference type="Gene3D" id="3.90.550.10">
    <property type="entry name" value="Spore Coat Polysaccharide Biosynthesis Protein SpsA, Chain A"/>
    <property type="match status" value="2"/>
</dbReference>
<evidence type="ECO:0000313" key="4">
    <source>
        <dbReference type="Proteomes" id="UP001235269"/>
    </source>
</evidence>
<keyword evidence="1" id="KW-0175">Coiled coil</keyword>
<dbReference type="InterPro" id="IPR001173">
    <property type="entry name" value="Glyco_trans_2-like"/>
</dbReference>
<dbReference type="SUPFAM" id="SSF53448">
    <property type="entry name" value="Nucleotide-diphospho-sugar transferases"/>
    <property type="match status" value="2"/>
</dbReference>
<evidence type="ECO:0000259" key="2">
    <source>
        <dbReference type="Pfam" id="PF00535"/>
    </source>
</evidence>
<feature type="domain" description="Glycosyltransferase 2-like" evidence="2">
    <location>
        <begin position="273"/>
        <end position="397"/>
    </location>
</feature>
<dbReference type="CDD" id="cd04184">
    <property type="entry name" value="GT2_RfbC_Mx_like"/>
    <property type="match status" value="1"/>
</dbReference>
<name>A0ABU0IF24_9HYPH</name>
<dbReference type="InterPro" id="IPR029044">
    <property type="entry name" value="Nucleotide-diphossugar_trans"/>
</dbReference>
<evidence type="ECO:0000256" key="1">
    <source>
        <dbReference type="SAM" id="Coils"/>
    </source>
</evidence>
<organism evidence="3 4">
    <name type="scientific">Rhizobium paknamense</name>
    <dbReference type="NCBI Taxonomy" id="1206817"/>
    <lineage>
        <taxon>Bacteria</taxon>
        <taxon>Pseudomonadati</taxon>
        <taxon>Pseudomonadota</taxon>
        <taxon>Alphaproteobacteria</taxon>
        <taxon>Hyphomicrobiales</taxon>
        <taxon>Rhizobiaceae</taxon>
        <taxon>Rhizobium/Agrobacterium group</taxon>
        <taxon>Rhizobium</taxon>
    </lineage>
</organism>
<dbReference type="PANTHER" id="PTHR43179">
    <property type="entry name" value="RHAMNOSYLTRANSFERASE WBBL"/>
    <property type="match status" value="1"/>
</dbReference>
<proteinExistence type="predicted"/>
<evidence type="ECO:0000313" key="3">
    <source>
        <dbReference type="EMBL" id="MDQ0456065.1"/>
    </source>
</evidence>